<dbReference type="EMBL" id="AOFD01000026">
    <property type="protein sequence ID" value="ELT44267.1"/>
    <property type="molecule type" value="Genomic_DNA"/>
</dbReference>
<keyword evidence="3" id="KW-1185">Reference proteome</keyword>
<feature type="chain" id="PRO_5003996106" evidence="1">
    <location>
        <begin position="29"/>
        <end position="83"/>
    </location>
</feature>
<dbReference type="PROSITE" id="PS51257">
    <property type="entry name" value="PROKAR_LIPOPROTEIN"/>
    <property type="match status" value="1"/>
</dbReference>
<protein>
    <submittedName>
        <fullName evidence="2">LPXTG-motif cell wall anchor domain-containing protein</fullName>
    </submittedName>
</protein>
<feature type="signal peptide" evidence="1">
    <location>
        <begin position="1"/>
        <end position="28"/>
    </location>
</feature>
<organism evidence="2 3">
    <name type="scientific">Arthrobacter nitrophenolicus</name>
    <dbReference type="NCBI Taxonomy" id="683150"/>
    <lineage>
        <taxon>Bacteria</taxon>
        <taxon>Bacillati</taxon>
        <taxon>Actinomycetota</taxon>
        <taxon>Actinomycetes</taxon>
        <taxon>Micrococcales</taxon>
        <taxon>Micrococcaceae</taxon>
        <taxon>Arthrobacter</taxon>
    </lineage>
</organism>
<accession>L8TNI0</accession>
<dbReference type="Proteomes" id="UP000011189">
    <property type="component" value="Unassembled WGS sequence"/>
</dbReference>
<keyword evidence="1" id="KW-0732">Signal</keyword>
<sequence length="83" mass="7738">MSSNLRRGLLGSLFAGGLLALGCTAANAADTTSGSDLSASALISAAASADTTSLGLLGDPTPSDSTDVAAVADAAVVADVAVG</sequence>
<name>L8TNI0_9MICC</name>
<evidence type="ECO:0000313" key="3">
    <source>
        <dbReference type="Proteomes" id="UP000011189"/>
    </source>
</evidence>
<comment type="caution">
    <text evidence="2">The sequence shown here is derived from an EMBL/GenBank/DDBJ whole genome shotgun (WGS) entry which is preliminary data.</text>
</comment>
<feature type="non-terminal residue" evidence="2">
    <location>
        <position position="83"/>
    </location>
</feature>
<reference evidence="3" key="1">
    <citation type="journal article" date="2013" name="Genome Announc.">
        <title>Draft Genome Sequence of the 2-Chloro-4-Nitrophenol-Degrading Bacterium Arthrobacter sp. Strain SJCon.</title>
        <authorList>
            <person name="Vikram S."/>
            <person name="Kumar S."/>
            <person name="Vaidya B."/>
            <person name="Pinnaka A.K."/>
            <person name="Raghava G.P."/>
        </authorList>
    </citation>
    <scope>NUCLEOTIDE SEQUENCE [LARGE SCALE GENOMIC DNA]</scope>
    <source>
        <strain evidence="3">SJCon</strain>
    </source>
</reference>
<evidence type="ECO:0000313" key="2">
    <source>
        <dbReference type="EMBL" id="ELT44267.1"/>
    </source>
</evidence>
<gene>
    <name evidence="2" type="ORF">G205_12702</name>
</gene>
<evidence type="ECO:0000256" key="1">
    <source>
        <dbReference type="SAM" id="SignalP"/>
    </source>
</evidence>
<dbReference type="AlphaFoldDB" id="L8TNI0"/>
<proteinExistence type="predicted"/>